<dbReference type="SUPFAM" id="SSF48371">
    <property type="entry name" value="ARM repeat"/>
    <property type="match status" value="1"/>
</dbReference>
<evidence type="ECO:0000256" key="3">
    <source>
        <dbReference type="PROSITE-ProRule" id="PRU00221"/>
    </source>
</evidence>
<dbReference type="InterPro" id="IPR001680">
    <property type="entry name" value="WD40_rpt"/>
</dbReference>
<feature type="compositionally biased region" description="Basic and acidic residues" evidence="5">
    <location>
        <begin position="1567"/>
        <end position="1581"/>
    </location>
</feature>
<reference evidence="6" key="1">
    <citation type="submission" date="2022-12" db="EMBL/GenBank/DDBJ databases">
        <authorList>
            <person name="Alioto T."/>
            <person name="Alioto T."/>
            <person name="Gomez Garrido J."/>
        </authorList>
    </citation>
    <scope>NUCLEOTIDE SEQUENCE</scope>
</reference>
<feature type="region of interest" description="Disordered" evidence="5">
    <location>
        <begin position="1233"/>
        <end position="1306"/>
    </location>
</feature>
<evidence type="ECO:0000256" key="4">
    <source>
        <dbReference type="SAM" id="Coils"/>
    </source>
</evidence>
<dbReference type="Pfam" id="PF00400">
    <property type="entry name" value="WD40"/>
    <property type="match status" value="1"/>
</dbReference>
<evidence type="ECO:0000256" key="1">
    <source>
        <dbReference type="ARBA" id="ARBA00022574"/>
    </source>
</evidence>
<feature type="compositionally biased region" description="Basic and acidic residues" evidence="5">
    <location>
        <begin position="1543"/>
        <end position="1557"/>
    </location>
</feature>
<dbReference type="Gene3D" id="2.130.10.10">
    <property type="entry name" value="YVTN repeat-like/Quinoprotein amine dehydrogenase"/>
    <property type="match status" value="3"/>
</dbReference>
<dbReference type="SUPFAM" id="SSF50978">
    <property type="entry name" value="WD40 repeat-like"/>
    <property type="match status" value="1"/>
</dbReference>
<feature type="compositionally biased region" description="Basic and acidic residues" evidence="5">
    <location>
        <begin position="1682"/>
        <end position="1695"/>
    </location>
</feature>
<organism evidence="6 7">
    <name type="scientific">Podarcis lilfordi</name>
    <name type="common">Lilford's wall lizard</name>
    <dbReference type="NCBI Taxonomy" id="74358"/>
    <lineage>
        <taxon>Eukaryota</taxon>
        <taxon>Metazoa</taxon>
        <taxon>Chordata</taxon>
        <taxon>Craniata</taxon>
        <taxon>Vertebrata</taxon>
        <taxon>Euteleostomi</taxon>
        <taxon>Lepidosauria</taxon>
        <taxon>Squamata</taxon>
        <taxon>Bifurcata</taxon>
        <taxon>Unidentata</taxon>
        <taxon>Episquamata</taxon>
        <taxon>Laterata</taxon>
        <taxon>Lacertibaenia</taxon>
        <taxon>Lacertidae</taxon>
        <taxon>Podarcis</taxon>
    </lineage>
</organism>
<feature type="coiled-coil region" evidence="4">
    <location>
        <begin position="2163"/>
        <end position="2190"/>
    </location>
</feature>
<dbReference type="SMART" id="SM00320">
    <property type="entry name" value="WD40"/>
    <property type="match status" value="5"/>
</dbReference>
<evidence type="ECO:0000313" key="7">
    <source>
        <dbReference type="Proteomes" id="UP001178461"/>
    </source>
</evidence>
<dbReference type="InterPro" id="IPR015943">
    <property type="entry name" value="WD40/YVTN_repeat-like_dom_sf"/>
</dbReference>
<accession>A0AA35PDJ4</accession>
<dbReference type="Proteomes" id="UP001178461">
    <property type="component" value="Chromosome 8"/>
</dbReference>
<protein>
    <submittedName>
        <fullName evidence="6">Repeat-containing 87</fullName>
    </submittedName>
</protein>
<feature type="region of interest" description="Disordered" evidence="5">
    <location>
        <begin position="1503"/>
        <end position="1581"/>
    </location>
</feature>
<keyword evidence="7" id="KW-1185">Reference proteome</keyword>
<gene>
    <name evidence="6" type="ORF">PODLI_1B010485</name>
</gene>
<feature type="region of interest" description="Disordered" evidence="5">
    <location>
        <begin position="1663"/>
        <end position="1695"/>
    </location>
</feature>
<dbReference type="EMBL" id="OX395133">
    <property type="protein sequence ID" value="CAI5780772.1"/>
    <property type="molecule type" value="Genomic_DNA"/>
</dbReference>
<feature type="repeat" description="WD" evidence="3">
    <location>
        <begin position="667"/>
        <end position="700"/>
    </location>
</feature>
<dbReference type="InterPro" id="IPR036322">
    <property type="entry name" value="WD40_repeat_dom_sf"/>
</dbReference>
<feature type="coiled-coil region" evidence="4">
    <location>
        <begin position="1775"/>
        <end position="1875"/>
    </location>
</feature>
<dbReference type="InterPro" id="IPR019775">
    <property type="entry name" value="WD40_repeat_CS"/>
</dbReference>
<sequence>MAEQQELVPSRLSKANGGWTLWGCPHQETLNHSLPLQINGCPGLWGLIPPYFQGSFLQQLSSRSTTMVKEPVRIVPLWRELQGQLFHKLQMGAQEVTEGSNIMLSDRPTIIFRKSSSPNFMPVICHYSGEAGHYFASFSRKSSKKGKVRVWVYNPEDETPITEREYAIEEDPKVLYISYASHLHLFVAYCDDIHLRLFGDHTQECKMLSEVKSPYSVTSMCYNPETGEVVTGAIGIVAFWGFTPGKVPYLAVTREVQISSGEFVHYLSLEQERKVLVALCENIIRVYDYNTKTQTRAFQVSQGVSLTCCSSYWPQSFLFTGDLAGDIKVWNFDKGTQTTQFKAHQSAITTITTRHSFHTIMTTSLDGLLKEWNLTTCELLRRLDIGEQLFQMQFLNEQTFFLCTLYTFSIRTVNNFCQLFNRTKSMLTKLLRVQCGPNKARILAATEDGVIRFLSPVTGEMLFVTWPFQVLEKALDYVYDPDREELLVTMGTNDIYVLDTTKNPCPVKHILRVTEGLDDRVLCLAYSRLDLEGRTCSFIFSGYKSGKVRTITQNLYRMGNRKLHDGKVVALSSISASGNLSYHSRESSYLCSYGQDQYIILSDVLLKKDNFLEVLPLVVIPSFNCRINNLLLIPGYICALTEHNRVRLWRQASLVPGQKNRFWKETGALHATTITSFDYCHTLSMLVTSGSDGTVRVWDILGQMLVEFDTSLKFSRVCFANQRGDLVVGCNMNIYFIPCVLYLPRDHLYMLMSRCVKDDMIERPLAFLPHFLLTFDIVFVPKYRQVGRLAKKYERLEPISNPKEVVMENNVATVLHFIGKEASALPGPDFYGAAPYIKELQPEFFVKYQLLPQQAAKATPEKKTLPAELPPAPPPSRVLPPLVEPIPVLSRIPFQAGRTWPIAPDGYVPNSVIRAQLFPKGTPKALQCSLDLTRQPLPRRKMVKILLPETDEPEAVDKIRRKKPQRRRPSVAFSGLMRSRDLLSEIVSKPWLRHKPSDNSLPSVTKAILDLMDDVPYSTYLMCTAALVQLAESYPLPDKVQEDAFERLIQDTTHKEVRMRLAAWEALGKMDLLSEQEVVPLARALLDENKKVRDLARSLLDSVAGITDKFVLKKEMQRMADSSLIDLSSFGRDQSAFPRRVRAAGIMAETADEAKVALTEGAQKLMTRVENQLTANLFLMNEIPPKVVRDRRSTISRLRSPSRGTSVDFTTPETLPVGQARWLGIFGKPERRAAPAATPFAPERAGGDKLPRIPQARGKGLTVPIASGIGLEERSPSLSPTPSMATASSSSSSSSFSSTSSGSMWREVRLERRELRAKEKEKDKRLRPKVLPTVPHEAPKVLKVRKKAQPILLQRRDTRTQLYTEMLKHQRDRKDLQAAALPTSELRPDTAVLPPKPSQVGVPTLPPVPTKGSLIDPNQEYSSDKTKWRADLHKLLMLRIGPHIEGRTAAEDLLASARYALAGRTMSWEDIVNLSQSLLTSQEKAAVDEKAWTAYIERLQKPRGRESLSQPSTESLEKVVGVTKKQEEFSSSETEFESESEEEFIRGKGVREHGEAGRKKRKKRGRTAGEQEGKSASDKEVAGKVVAKAVKGKSYESLRGKEREAARTRVREAIKERDREAARERELEAAKAREHEEAKARELEAEAMAREREVARARERELARRREREREAAARKRKRLGKLVDKDREGLEGPELARREALKPILKESERKLVEMTESALAEVRGKAKERMMKELKERALAEAKHLAKEDVKAKALGEARDLALVEAKEQAMLKARKMAMVEEWEKVMAEARRKAQAELEERVMAEAIKIAQAENKEGEEAKERIRELLSSVVLEVDEARVLELAKEMGLVVDEERIQELLKEIALEVDEARVQELAELRREELVEAIAQRLAQEKMLGLSESKLKELIEAKAMEMAQARTRALEGEGEEEEGVGEMAERRKKMVAKRRVIHRGEEGEEWDWEWEELEKKEEGDEMWEELVEKTFEFLNDEEREALIALWEEEATPKLEDDQLELSEHAQLFLDILTQPEKLESSDAATYKRLFQVVSMLEVSSGVEAEALAGALLQKAQQILQKGEEMKGLLSKGHSALLQQLKEAVEAYQIWSTDSQELSAKMETLQKTALTVLQARNLKVKLQKEARKRSLWESVKKEWTEEKGKFIKKSFLNKRLKEAIKKLKAEEEKAEQGRIEQLRMERRLKFRSRPIVLGEVEKEKDMERPEGERKEADEEEKQKRGELGRSSSKITWSLAGKEKAWKAIMQTEGLPMAAAIIRPKKYRLPQDSLYRRGQPKARFRRWSLTRGPLKHAFRLYEDKGVDWERFMKLYQSLMVLKEQKGGIESLAWQEQTTKLLDLYGLTNPLIHAMTQHLLLGDRRERTYVKGSALRMRKAQAGLGARILYEMIHHSVRLPPRLPTWHGIIPLSYQNNVHTFKVRGITRYGTLSLKWKTTVARGKASKLRLYVHSGSQSK</sequence>
<dbReference type="PANTHER" id="PTHR45532">
    <property type="entry name" value="WD REPEAT-CONTAINING PROTEIN 97"/>
    <property type="match status" value="1"/>
</dbReference>
<evidence type="ECO:0000256" key="2">
    <source>
        <dbReference type="ARBA" id="ARBA00022737"/>
    </source>
</evidence>
<evidence type="ECO:0000313" key="6">
    <source>
        <dbReference type="EMBL" id="CAI5780772.1"/>
    </source>
</evidence>
<feature type="region of interest" description="Disordered" evidence="5">
    <location>
        <begin position="1387"/>
        <end position="1422"/>
    </location>
</feature>
<feature type="compositionally biased region" description="Basic and acidic residues" evidence="5">
    <location>
        <begin position="2210"/>
        <end position="2237"/>
    </location>
</feature>
<dbReference type="InterPro" id="IPR011047">
    <property type="entry name" value="Quinoprotein_ADH-like_sf"/>
</dbReference>
<evidence type="ECO:0000256" key="5">
    <source>
        <dbReference type="SAM" id="MobiDB-lite"/>
    </source>
</evidence>
<keyword evidence="1 3" id="KW-0853">WD repeat</keyword>
<dbReference type="SUPFAM" id="SSF50998">
    <property type="entry name" value="Quinoprotein alcohol dehydrogenase-like"/>
    <property type="match status" value="1"/>
</dbReference>
<feature type="repeat" description="WD" evidence="3">
    <location>
        <begin position="341"/>
        <end position="382"/>
    </location>
</feature>
<proteinExistence type="predicted"/>
<feature type="compositionally biased region" description="Low complexity" evidence="5">
    <location>
        <begin position="1234"/>
        <end position="1244"/>
    </location>
</feature>
<feature type="region of interest" description="Disordered" evidence="5">
    <location>
        <begin position="2210"/>
        <end position="2238"/>
    </location>
</feature>
<dbReference type="PROSITE" id="PS00678">
    <property type="entry name" value="WD_REPEATS_1"/>
    <property type="match status" value="1"/>
</dbReference>
<feature type="region of interest" description="Disordered" evidence="5">
    <location>
        <begin position="1596"/>
        <end position="1641"/>
    </location>
</feature>
<dbReference type="SUPFAM" id="SSF117289">
    <property type="entry name" value="Nucleoporin domain"/>
    <property type="match status" value="1"/>
</dbReference>
<feature type="compositionally biased region" description="Basic and acidic residues" evidence="5">
    <location>
        <begin position="1663"/>
        <end position="1674"/>
    </location>
</feature>
<dbReference type="PROSITE" id="PS50082">
    <property type="entry name" value="WD_REPEATS_2"/>
    <property type="match status" value="2"/>
</dbReference>
<feature type="compositionally biased region" description="Low complexity" evidence="5">
    <location>
        <begin position="1276"/>
        <end position="1303"/>
    </location>
</feature>
<dbReference type="PROSITE" id="PS50294">
    <property type="entry name" value="WD_REPEATS_REGION"/>
    <property type="match status" value="1"/>
</dbReference>
<dbReference type="PANTHER" id="PTHR45532:SF4">
    <property type="entry name" value="WD REPEAT-CONTAINING PROTEIN 55 HOMOLOG"/>
    <property type="match status" value="1"/>
</dbReference>
<keyword evidence="2" id="KW-0677">Repeat</keyword>
<keyword evidence="4" id="KW-0175">Coiled coil</keyword>
<dbReference type="InterPro" id="IPR016024">
    <property type="entry name" value="ARM-type_fold"/>
</dbReference>
<name>A0AA35PDJ4_9SAUR</name>